<evidence type="ECO:0000313" key="2">
    <source>
        <dbReference type="EMBL" id="THT99929.1"/>
    </source>
</evidence>
<proteinExistence type="predicted"/>
<dbReference type="RefSeq" id="WP_136573891.1">
    <property type="nucleotide sequence ID" value="NZ_STFG01000012.1"/>
</dbReference>
<feature type="region of interest" description="Disordered" evidence="1">
    <location>
        <begin position="163"/>
        <end position="187"/>
    </location>
</feature>
<evidence type="ECO:0000313" key="3">
    <source>
        <dbReference type="Proteomes" id="UP000308917"/>
    </source>
</evidence>
<dbReference type="Proteomes" id="UP000308917">
    <property type="component" value="Unassembled WGS sequence"/>
</dbReference>
<reference evidence="2 3" key="1">
    <citation type="journal article" date="2015" name="Antonie Van Leeuwenhoek">
        <title>Lampropedia puyangensis sp. nov., isolated from symptomatic bark of Populus ? euramericana canker and emended description of Lampropedia hyalina (Ehrenberg 1832) Lee et al. 2004.</title>
        <authorList>
            <person name="Li Y."/>
            <person name="Wang T."/>
            <person name="Piao C.G."/>
            <person name="Wang L.F."/>
            <person name="Tian G.Z."/>
            <person name="Zhu T.H."/>
            <person name="Guo M.W."/>
        </authorList>
    </citation>
    <scope>NUCLEOTIDE SEQUENCE [LARGE SCALE GENOMIC DNA]</scope>
    <source>
        <strain evidence="2 3">2-bin</strain>
    </source>
</reference>
<sequence length="466" mass="49889">MGDRVSAPPTFRLGYFALPAEDVEELRLWVESSQVAMPMRIEMVRKGPFSAIATDIGSMLVPQRVAQLSKIGCPVLLIAEHDPTGAVQASVRSSMPQAVVIPRPLRTDVLSVCLNALAPLTRAAPEVLLACVHALTPLVRVISEKHVGAAPEFVARSPAAVVAQRDQSEPPARAGEGAALAHQRPPVQEDDLRTTLMGRLPEALGLQTDMGNLPELGESSALSPAIAVDDDSLQEVFSQEALFATADLTERVEAPQAIEEEFEPVEATAPISVQQEWEAMEESVEASTAFAPAVLVLTDVVSDSQPSDPLSEDSPSEPVTRALESERPVLQGAESVASSTEVLTAQNLASAEVSVPRAHDTDAARRYQRLVRAVADWKDAGVKVDSMARYKLKGWPTEQWLQEDPLRVRVASLLASKPLMLNEVASATGASWVQCQACLSGLMAAGLLQRQSKSATLDVVRKTASK</sequence>
<protein>
    <submittedName>
        <fullName evidence="2">Uncharacterized protein</fullName>
    </submittedName>
</protein>
<gene>
    <name evidence="2" type="ORF">E9531_11400</name>
</gene>
<dbReference type="AlphaFoldDB" id="A0A4S8EYB4"/>
<accession>A0A4S8EYB4</accession>
<organism evidence="2 3">
    <name type="scientific">Lampropedia puyangensis</name>
    <dbReference type="NCBI Taxonomy" id="1330072"/>
    <lineage>
        <taxon>Bacteria</taxon>
        <taxon>Pseudomonadati</taxon>
        <taxon>Pseudomonadota</taxon>
        <taxon>Betaproteobacteria</taxon>
        <taxon>Burkholderiales</taxon>
        <taxon>Comamonadaceae</taxon>
        <taxon>Lampropedia</taxon>
    </lineage>
</organism>
<feature type="region of interest" description="Disordered" evidence="1">
    <location>
        <begin position="303"/>
        <end position="336"/>
    </location>
</feature>
<keyword evidence="3" id="KW-1185">Reference proteome</keyword>
<dbReference type="EMBL" id="STFG01000012">
    <property type="protein sequence ID" value="THT99929.1"/>
    <property type="molecule type" value="Genomic_DNA"/>
</dbReference>
<name>A0A4S8EYB4_9BURK</name>
<comment type="caution">
    <text evidence="2">The sequence shown here is derived from an EMBL/GenBank/DDBJ whole genome shotgun (WGS) entry which is preliminary data.</text>
</comment>
<evidence type="ECO:0000256" key="1">
    <source>
        <dbReference type="SAM" id="MobiDB-lite"/>
    </source>
</evidence>